<reference evidence="9" key="1">
    <citation type="journal article" date="2019" name="bioRxiv">
        <title>The Genome of the Zebra Mussel, Dreissena polymorpha: A Resource for Invasive Species Research.</title>
        <authorList>
            <person name="McCartney M.A."/>
            <person name="Auch B."/>
            <person name="Kono T."/>
            <person name="Mallez S."/>
            <person name="Zhang Y."/>
            <person name="Obille A."/>
            <person name="Becker A."/>
            <person name="Abrahante J.E."/>
            <person name="Garbe J."/>
            <person name="Badalamenti J.P."/>
            <person name="Herman A."/>
            <person name="Mangelson H."/>
            <person name="Liachko I."/>
            <person name="Sullivan S."/>
            <person name="Sone E.D."/>
            <person name="Koren S."/>
            <person name="Silverstein K.A.T."/>
            <person name="Beckman K.B."/>
            <person name="Gohl D.M."/>
        </authorList>
    </citation>
    <scope>NUCLEOTIDE SEQUENCE</scope>
    <source>
        <strain evidence="9">Duluth1</strain>
        <tissue evidence="9">Whole animal</tissue>
    </source>
</reference>
<name>A0A9D4N3L3_DREPO</name>
<evidence type="ECO:0000313" key="9">
    <source>
        <dbReference type="EMBL" id="KAH3887406.1"/>
    </source>
</evidence>
<keyword evidence="6" id="KW-0560">Oxidoreductase</keyword>
<organism evidence="9 10">
    <name type="scientific">Dreissena polymorpha</name>
    <name type="common">Zebra mussel</name>
    <name type="synonym">Mytilus polymorpha</name>
    <dbReference type="NCBI Taxonomy" id="45954"/>
    <lineage>
        <taxon>Eukaryota</taxon>
        <taxon>Metazoa</taxon>
        <taxon>Spiralia</taxon>
        <taxon>Lophotrochozoa</taxon>
        <taxon>Mollusca</taxon>
        <taxon>Bivalvia</taxon>
        <taxon>Autobranchia</taxon>
        <taxon>Heteroconchia</taxon>
        <taxon>Euheterodonta</taxon>
        <taxon>Imparidentia</taxon>
        <taxon>Neoheterodontei</taxon>
        <taxon>Myida</taxon>
        <taxon>Dreissenoidea</taxon>
        <taxon>Dreissenidae</taxon>
        <taxon>Dreissena</taxon>
    </lineage>
</organism>
<dbReference type="GO" id="GO:0001735">
    <property type="term" value="F:prenylcysteine oxidase activity"/>
    <property type="evidence" value="ECO:0007669"/>
    <property type="project" value="InterPro"/>
</dbReference>
<dbReference type="InterPro" id="IPR010795">
    <property type="entry name" value="Prenylcys_lyase"/>
</dbReference>
<dbReference type="Gene3D" id="3.50.50.60">
    <property type="entry name" value="FAD/NAD(P)-binding domain"/>
    <property type="match status" value="1"/>
</dbReference>
<evidence type="ECO:0000256" key="3">
    <source>
        <dbReference type="ARBA" id="ARBA00022630"/>
    </source>
</evidence>
<protein>
    <recommendedName>
        <fullName evidence="8">Prenylcysteine lyase domain-containing protein</fullName>
    </recommendedName>
</protein>
<keyword evidence="3" id="KW-0285">Flavoprotein</keyword>
<dbReference type="AlphaFoldDB" id="A0A9D4N3L3"/>
<evidence type="ECO:0000256" key="2">
    <source>
        <dbReference type="ARBA" id="ARBA00009967"/>
    </source>
</evidence>
<reference evidence="9" key="2">
    <citation type="submission" date="2020-11" db="EMBL/GenBank/DDBJ databases">
        <authorList>
            <person name="McCartney M.A."/>
            <person name="Auch B."/>
            <person name="Kono T."/>
            <person name="Mallez S."/>
            <person name="Becker A."/>
            <person name="Gohl D.M."/>
            <person name="Silverstein K.A.T."/>
            <person name="Koren S."/>
            <person name="Bechman K.B."/>
            <person name="Herman A."/>
            <person name="Abrahante J.E."/>
            <person name="Garbe J."/>
        </authorList>
    </citation>
    <scope>NUCLEOTIDE SEQUENCE</scope>
    <source>
        <strain evidence="9">Duluth1</strain>
        <tissue evidence="9">Whole animal</tissue>
    </source>
</reference>
<dbReference type="Proteomes" id="UP000828390">
    <property type="component" value="Unassembled WGS sequence"/>
</dbReference>
<proteinExistence type="inferred from homology"/>
<dbReference type="SUPFAM" id="SSF51905">
    <property type="entry name" value="FAD/NAD(P)-binding domain"/>
    <property type="match status" value="1"/>
</dbReference>
<evidence type="ECO:0000256" key="4">
    <source>
        <dbReference type="ARBA" id="ARBA00022729"/>
    </source>
</evidence>
<keyword evidence="5" id="KW-0274">FAD</keyword>
<dbReference type="InterPro" id="IPR036188">
    <property type="entry name" value="FAD/NAD-bd_sf"/>
</dbReference>
<evidence type="ECO:0000313" key="10">
    <source>
        <dbReference type="Proteomes" id="UP000828390"/>
    </source>
</evidence>
<feature type="domain" description="Prenylcysteine lyase" evidence="8">
    <location>
        <begin position="127"/>
        <end position="488"/>
    </location>
</feature>
<keyword evidence="10" id="KW-1185">Reference proteome</keyword>
<comment type="cofactor">
    <cofactor evidence="1">
        <name>FAD</name>
        <dbReference type="ChEBI" id="CHEBI:57692"/>
    </cofactor>
</comment>
<comment type="caution">
    <text evidence="9">The sequence shown here is derived from an EMBL/GenBank/DDBJ whole genome shotgun (WGS) entry which is preliminary data.</text>
</comment>
<dbReference type="GO" id="GO:0030327">
    <property type="term" value="P:prenylated protein catabolic process"/>
    <property type="evidence" value="ECO:0007669"/>
    <property type="project" value="TreeGrafter"/>
</dbReference>
<dbReference type="EMBL" id="JAIWYP010000001">
    <property type="protein sequence ID" value="KAH3887406.1"/>
    <property type="molecule type" value="Genomic_DNA"/>
</dbReference>
<accession>A0A9D4N3L3</accession>
<evidence type="ECO:0000256" key="1">
    <source>
        <dbReference type="ARBA" id="ARBA00001974"/>
    </source>
</evidence>
<dbReference type="Pfam" id="PF13450">
    <property type="entry name" value="NAD_binding_8"/>
    <property type="match status" value="1"/>
</dbReference>
<evidence type="ECO:0000256" key="7">
    <source>
        <dbReference type="ARBA" id="ARBA00023180"/>
    </source>
</evidence>
<evidence type="ECO:0000256" key="5">
    <source>
        <dbReference type="ARBA" id="ARBA00022827"/>
    </source>
</evidence>
<dbReference type="GO" id="GO:0030328">
    <property type="term" value="P:prenylcysteine catabolic process"/>
    <property type="evidence" value="ECO:0007669"/>
    <property type="project" value="InterPro"/>
</dbReference>
<evidence type="ECO:0000259" key="8">
    <source>
        <dbReference type="Pfam" id="PF07156"/>
    </source>
</evidence>
<keyword evidence="7" id="KW-0325">Glycoprotein</keyword>
<evidence type="ECO:0000256" key="6">
    <source>
        <dbReference type="ARBA" id="ARBA00023002"/>
    </source>
</evidence>
<sequence length="501" mass="55650">MVLGCRGEPECPEETSAVQYYDHLPYANDDEVPRVGIIGAGIGGTSAAFFLQQLFGGKVKIDIFEKQHVGGRLAAVKVGEEEFNAGGTIIHPANLYMLNFTEMLGLKRDTNPEAGRLGLYDGNEIVFSTSAYSPITLAKLFWRYGMDIYNIRSWVQENILNCMTRLYKFQATGHAFSTVEDLLNAMCPHLVQYGKTSIKELLKKDGFSDRFIEEFVMGALRVNYGQTTSVHGLVGSVSMAGVEPGLWNVVGGNQKVPQGLLGKSGANLIRGKVTSVSLSSDGSPPVYQIDYLPQKSSKNGDDLESKEYDIVILATPFYKALSDISFVDFQTSIDPVDNDFHLTVATFMQGLPNASYFNVDSLDDLPSTILTTKENIFFNSLTKMKPVNDKSKPSEKPVYRMFTNHVPNVDELKQLVPEWSDLRVVNWMAYPEYSSTVNLPSFTLHDQMYHINAIEMAASAMEMSVVGAKNVALLAYYRYFGHYDKIDEMLSGETATDRSDL</sequence>
<gene>
    <name evidence="9" type="ORF">DPMN_011423</name>
</gene>
<dbReference type="Pfam" id="PF07156">
    <property type="entry name" value="Prenylcys_lyase"/>
    <property type="match status" value="1"/>
</dbReference>
<dbReference type="InterPro" id="IPR017046">
    <property type="entry name" value="Prenylcysteine_Oxase1"/>
</dbReference>
<keyword evidence="4" id="KW-0732">Signal</keyword>
<dbReference type="PANTHER" id="PTHR15944:SF0">
    <property type="entry name" value="PRENYLCYSTEINE LYASE DOMAIN-CONTAINING PROTEIN"/>
    <property type="match status" value="1"/>
</dbReference>
<dbReference type="PANTHER" id="PTHR15944">
    <property type="entry name" value="FARNESYLCYSTEINE LYASE"/>
    <property type="match status" value="1"/>
</dbReference>
<comment type="similarity">
    <text evidence="2">Belongs to the prenylcysteine oxidase family.</text>
</comment>